<keyword evidence="7" id="KW-0051">Antiviral defense</keyword>
<dbReference type="Pfam" id="PF03787">
    <property type="entry name" value="RAMPs"/>
    <property type="match status" value="1"/>
</dbReference>
<keyword evidence="6" id="KW-0694">RNA-binding</keyword>
<evidence type="ECO:0000256" key="1">
    <source>
        <dbReference type="ARBA" id="ARBA00006342"/>
    </source>
</evidence>
<dbReference type="AlphaFoldDB" id="A0A6N3C5R1"/>
<gene>
    <name evidence="10" type="ORF">PGLFYP46_00262</name>
</gene>
<dbReference type="NCBIfam" id="TIGR02582">
    <property type="entry name" value="cas7_TM1809"/>
    <property type="match status" value="1"/>
</dbReference>
<evidence type="ECO:0000259" key="9">
    <source>
        <dbReference type="Pfam" id="PF03787"/>
    </source>
</evidence>
<dbReference type="GO" id="GO:0051607">
    <property type="term" value="P:defense response to virus"/>
    <property type="evidence" value="ECO:0007669"/>
    <property type="project" value="UniProtKB-KW"/>
</dbReference>
<dbReference type="GO" id="GO:0004519">
    <property type="term" value="F:endonuclease activity"/>
    <property type="evidence" value="ECO:0007669"/>
    <property type="project" value="UniProtKB-KW"/>
</dbReference>
<dbReference type="PANTHER" id="PTHR35579:SF3">
    <property type="entry name" value="CRISPR SYSTEM CMS ENDORIBONUCLEASE CSM3"/>
    <property type="match status" value="1"/>
</dbReference>
<protein>
    <recommendedName>
        <fullName evidence="2">CRISPR system Cms endoribonuclease Csm3</fullName>
    </recommendedName>
    <alternativeName>
        <fullName evidence="8">CRISPR type III A-associated RAMP protein Csm3</fullName>
    </alternativeName>
</protein>
<organism evidence="10">
    <name type="scientific">Peptoniphilus gorbachii</name>
    <dbReference type="NCBI Taxonomy" id="411567"/>
    <lineage>
        <taxon>Bacteria</taxon>
        <taxon>Bacillati</taxon>
        <taxon>Bacillota</taxon>
        <taxon>Tissierellia</taxon>
        <taxon>Tissierellales</taxon>
        <taxon>Peptoniphilaceae</taxon>
        <taxon>Peptoniphilus</taxon>
    </lineage>
</organism>
<evidence type="ECO:0000256" key="8">
    <source>
        <dbReference type="ARBA" id="ARBA00033183"/>
    </source>
</evidence>
<feature type="domain" description="CRISPR type III-associated protein" evidence="9">
    <location>
        <begin position="10"/>
        <end position="197"/>
    </location>
</feature>
<evidence type="ECO:0000256" key="7">
    <source>
        <dbReference type="ARBA" id="ARBA00023118"/>
    </source>
</evidence>
<dbReference type="RefSeq" id="WP_156702120.1">
    <property type="nucleotide sequence ID" value="NZ_CACRUP010000021.1"/>
</dbReference>
<dbReference type="InterPro" id="IPR052216">
    <property type="entry name" value="CRISPR_Csm3_endoribonuclease"/>
</dbReference>
<evidence type="ECO:0000256" key="2">
    <source>
        <dbReference type="ARBA" id="ARBA00022150"/>
    </source>
</evidence>
<name>A0A6N3C5R1_9FIRM</name>
<dbReference type="EMBL" id="CACRUP010000021">
    <property type="protein sequence ID" value="VYU11415.1"/>
    <property type="molecule type" value="Genomic_DNA"/>
</dbReference>
<proteinExistence type="inferred from homology"/>
<dbReference type="PANTHER" id="PTHR35579">
    <property type="entry name" value="CRISPR SYSTEM CMS ENDORIBONUCLEASE CSM3"/>
    <property type="match status" value="1"/>
</dbReference>
<accession>A0A6N3C5R1</accession>
<dbReference type="GO" id="GO:0016787">
    <property type="term" value="F:hydrolase activity"/>
    <property type="evidence" value="ECO:0007669"/>
    <property type="project" value="UniProtKB-KW"/>
</dbReference>
<evidence type="ECO:0000313" key="10">
    <source>
        <dbReference type="EMBL" id="VYU11415.1"/>
    </source>
</evidence>
<keyword evidence="5" id="KW-0378">Hydrolase</keyword>
<evidence type="ECO:0000256" key="4">
    <source>
        <dbReference type="ARBA" id="ARBA00022759"/>
    </source>
</evidence>
<comment type="similarity">
    <text evidence="1">Belongs to the CRISPR-associated Csm3 family.</text>
</comment>
<sequence>MYSKLEIKGKIKVMTGLHIGGSKEFSAIGAVDSPVMRDTYSNMPFIPGSSLKGKLRFLLQEKYGEKVFDKKITHNDDDMRVKRLFGGGNDKNNTKPVKTRLYFSDSFISNEEELNKIGIGQVTEVKFENTINRFTAIANPRQIERIIRGTEFDMSVIYNADKEDEIEEDIKNLKEAFELLEYDYLGGNGTRGYGRVKIENLEINQVFGDLDSEKVGELKKIIGEI</sequence>
<evidence type="ECO:0000256" key="3">
    <source>
        <dbReference type="ARBA" id="ARBA00022722"/>
    </source>
</evidence>
<keyword evidence="3" id="KW-0540">Nuclease</keyword>
<dbReference type="GO" id="GO:0003723">
    <property type="term" value="F:RNA binding"/>
    <property type="evidence" value="ECO:0007669"/>
    <property type="project" value="UniProtKB-KW"/>
</dbReference>
<reference evidence="10" key="1">
    <citation type="submission" date="2019-11" db="EMBL/GenBank/DDBJ databases">
        <authorList>
            <person name="Feng L."/>
        </authorList>
    </citation>
    <scope>NUCLEOTIDE SEQUENCE</scope>
    <source>
        <strain evidence="10">PgorbachiiLFYP46</strain>
    </source>
</reference>
<evidence type="ECO:0000256" key="6">
    <source>
        <dbReference type="ARBA" id="ARBA00022884"/>
    </source>
</evidence>
<dbReference type="InterPro" id="IPR005537">
    <property type="entry name" value="RAMP_III_fam"/>
</dbReference>
<evidence type="ECO:0000256" key="5">
    <source>
        <dbReference type="ARBA" id="ARBA00022801"/>
    </source>
</evidence>
<dbReference type="InterPro" id="IPR013412">
    <property type="entry name" value="CRISPR-assoc_RAMP_Csm3"/>
</dbReference>
<keyword evidence="4" id="KW-0255">Endonuclease</keyword>